<gene>
    <name evidence="2" type="ORF">UCRPA7_2105</name>
</gene>
<keyword evidence="1" id="KW-0812">Transmembrane</keyword>
<evidence type="ECO:0000313" key="3">
    <source>
        <dbReference type="Proteomes" id="UP000014074"/>
    </source>
</evidence>
<name>R8BSW3_PHAM7</name>
<dbReference type="AlphaFoldDB" id="R8BSW3"/>
<proteinExistence type="predicted"/>
<keyword evidence="1" id="KW-0472">Membrane</keyword>
<keyword evidence="1" id="KW-1133">Transmembrane helix</keyword>
<dbReference type="OrthoDB" id="4157173at2759"/>
<evidence type="ECO:0008006" key="4">
    <source>
        <dbReference type="Google" id="ProtNLM"/>
    </source>
</evidence>
<organism evidence="2 3">
    <name type="scientific">Phaeoacremonium minimum (strain UCR-PA7)</name>
    <name type="common">Esca disease fungus</name>
    <name type="synonym">Togninia minima</name>
    <dbReference type="NCBI Taxonomy" id="1286976"/>
    <lineage>
        <taxon>Eukaryota</taxon>
        <taxon>Fungi</taxon>
        <taxon>Dikarya</taxon>
        <taxon>Ascomycota</taxon>
        <taxon>Pezizomycotina</taxon>
        <taxon>Sordariomycetes</taxon>
        <taxon>Sordariomycetidae</taxon>
        <taxon>Togniniales</taxon>
        <taxon>Togniniaceae</taxon>
        <taxon>Phaeoacremonium</taxon>
    </lineage>
</organism>
<dbReference type="KEGG" id="tmn:UCRPA7_2105"/>
<keyword evidence="3" id="KW-1185">Reference proteome</keyword>
<sequence length="109" mass="11709">MALFSPATWRALGLTVGVAYTGFGIVETLLPAQAAREFFGIQPRAKAEVDDAVSVMVPLMGARDFSLSAAMLTFWYYGKDWELGVVILAGSILCVADSIAIFNRRGFAA</sequence>
<dbReference type="GeneID" id="19322322"/>
<protein>
    <recommendedName>
        <fullName evidence="4">DUF2127 domain-containing protein</fullName>
    </recommendedName>
</protein>
<evidence type="ECO:0000256" key="1">
    <source>
        <dbReference type="SAM" id="Phobius"/>
    </source>
</evidence>
<evidence type="ECO:0000313" key="2">
    <source>
        <dbReference type="EMBL" id="EOO02360.1"/>
    </source>
</evidence>
<dbReference type="InterPro" id="IPR025363">
    <property type="entry name" value="DUF4267"/>
</dbReference>
<feature type="transmembrane region" description="Helical" evidence="1">
    <location>
        <begin position="83"/>
        <end position="102"/>
    </location>
</feature>
<dbReference type="RefSeq" id="XP_007912871.1">
    <property type="nucleotide sequence ID" value="XM_007914680.1"/>
</dbReference>
<dbReference type="EMBL" id="KB932922">
    <property type="protein sequence ID" value="EOO02360.1"/>
    <property type="molecule type" value="Genomic_DNA"/>
</dbReference>
<dbReference type="Proteomes" id="UP000014074">
    <property type="component" value="Unassembled WGS sequence"/>
</dbReference>
<feature type="transmembrane region" description="Helical" evidence="1">
    <location>
        <begin position="12"/>
        <end position="32"/>
    </location>
</feature>
<dbReference type="eggNOG" id="ENOG502SYKK">
    <property type="taxonomic scope" value="Eukaryota"/>
</dbReference>
<reference evidence="3" key="1">
    <citation type="journal article" date="2013" name="Genome Announc.">
        <title>Draft genome sequence of the ascomycete Phaeoacremonium aleophilum strain UCR-PA7, a causal agent of the esca disease complex in grapevines.</title>
        <authorList>
            <person name="Blanco-Ulate B."/>
            <person name="Rolshausen P."/>
            <person name="Cantu D."/>
        </authorList>
    </citation>
    <scope>NUCLEOTIDE SEQUENCE [LARGE SCALE GENOMIC DNA]</scope>
    <source>
        <strain evidence="3">UCR-PA7</strain>
    </source>
</reference>
<dbReference type="HOGENOM" id="CLU_152104_0_0_1"/>
<accession>R8BSW3</accession>
<dbReference type="Pfam" id="PF14087">
    <property type="entry name" value="DUF4267"/>
    <property type="match status" value="1"/>
</dbReference>